<sequence length="440" mass="45662">MSVRAVVAPLVSGATYRRGVHLLLGGVLLLPYVLAGAAFARALAGERTPRGLVLPVMALTVLIAAVPPFLRGTRALEIVAARSLLGVPLPDPPASAGSWREERETRLRAALWFTVHLAIGGVVVTLVLVPLALGVVLLVQRFGIAGEVVAGVRVGPLDEHDPGWLSLAGAVLLVGVLYAVAGLGALAAVMAPVLLGPSPAERIAALEARAARMAERDRLARELHDSIGHALTVTTLQAAAALHLLDTDLGFARRALVAIEDAGRAATEDLDRVLGMLRDGGPADRVMYQMPDDGAPAPGSAGGPPQRPPDDGPRHRLADLDRLVAHSRGTGVEVRTQVEGSVASLPPSVSAEGYRIIQESLTNVLRHAGPVPVALRVAVDGRTLAIEVANPVTGDAPRREGGRGLDGMRERVALLGGAMTAGPDDGQWRVSVRLPAGDAL</sequence>
<evidence type="ECO:0000256" key="7">
    <source>
        <dbReference type="ARBA" id="ARBA00022840"/>
    </source>
</evidence>
<evidence type="ECO:0000256" key="4">
    <source>
        <dbReference type="ARBA" id="ARBA00022679"/>
    </source>
</evidence>
<dbReference type="Gene3D" id="1.20.5.1930">
    <property type="match status" value="1"/>
</dbReference>
<dbReference type="PANTHER" id="PTHR24421:SF10">
    <property type="entry name" value="NITRATE_NITRITE SENSOR PROTEIN NARQ"/>
    <property type="match status" value="1"/>
</dbReference>
<evidence type="ECO:0000256" key="8">
    <source>
        <dbReference type="ARBA" id="ARBA00023012"/>
    </source>
</evidence>
<dbReference type="EC" id="2.7.13.3" evidence="2"/>
<dbReference type="SUPFAM" id="SSF55874">
    <property type="entry name" value="ATPase domain of HSP90 chaperone/DNA topoisomerase II/histidine kinase"/>
    <property type="match status" value="1"/>
</dbReference>
<proteinExistence type="predicted"/>
<feature type="transmembrane region" description="Helical" evidence="10">
    <location>
        <begin position="164"/>
        <end position="195"/>
    </location>
</feature>
<dbReference type="Pfam" id="PF07730">
    <property type="entry name" value="HisKA_3"/>
    <property type="match status" value="1"/>
</dbReference>
<evidence type="ECO:0000259" key="11">
    <source>
        <dbReference type="Pfam" id="PF07730"/>
    </source>
</evidence>
<dbReference type="EMBL" id="JBHSFN010000002">
    <property type="protein sequence ID" value="MFC4585311.1"/>
    <property type="molecule type" value="Genomic_DNA"/>
</dbReference>
<keyword evidence="6 12" id="KW-0418">Kinase</keyword>
<feature type="domain" description="Signal transduction histidine kinase subgroup 3 dimerisation and phosphoacceptor" evidence="11">
    <location>
        <begin position="215"/>
        <end position="279"/>
    </location>
</feature>
<accession>A0ABV9E703</accession>
<keyword evidence="7" id="KW-0067">ATP-binding</keyword>
<evidence type="ECO:0000313" key="13">
    <source>
        <dbReference type="Proteomes" id="UP001595891"/>
    </source>
</evidence>
<protein>
    <recommendedName>
        <fullName evidence="2">histidine kinase</fullName>
        <ecNumber evidence="2">2.7.13.3</ecNumber>
    </recommendedName>
</protein>
<dbReference type="PANTHER" id="PTHR24421">
    <property type="entry name" value="NITRATE/NITRITE SENSOR PROTEIN NARX-RELATED"/>
    <property type="match status" value="1"/>
</dbReference>
<keyword evidence="3" id="KW-0597">Phosphoprotein</keyword>
<evidence type="ECO:0000256" key="1">
    <source>
        <dbReference type="ARBA" id="ARBA00000085"/>
    </source>
</evidence>
<evidence type="ECO:0000256" key="9">
    <source>
        <dbReference type="SAM" id="MobiDB-lite"/>
    </source>
</evidence>
<keyword evidence="10" id="KW-0812">Transmembrane</keyword>
<dbReference type="Gene3D" id="3.30.565.10">
    <property type="entry name" value="Histidine kinase-like ATPase, C-terminal domain"/>
    <property type="match status" value="1"/>
</dbReference>
<keyword evidence="8" id="KW-0902">Two-component regulatory system</keyword>
<evidence type="ECO:0000256" key="3">
    <source>
        <dbReference type="ARBA" id="ARBA00022553"/>
    </source>
</evidence>
<feature type="transmembrane region" description="Helical" evidence="10">
    <location>
        <begin position="52"/>
        <end position="70"/>
    </location>
</feature>
<name>A0ABV9E703_9ACTN</name>
<comment type="catalytic activity">
    <reaction evidence="1">
        <text>ATP + protein L-histidine = ADP + protein N-phospho-L-histidine.</text>
        <dbReference type="EC" id="2.7.13.3"/>
    </reaction>
</comment>
<dbReference type="GO" id="GO:0016301">
    <property type="term" value="F:kinase activity"/>
    <property type="evidence" value="ECO:0007669"/>
    <property type="project" value="UniProtKB-KW"/>
</dbReference>
<dbReference type="RefSeq" id="WP_262842640.1">
    <property type="nucleotide sequence ID" value="NZ_JANZYP010000012.1"/>
</dbReference>
<dbReference type="Proteomes" id="UP001595891">
    <property type="component" value="Unassembled WGS sequence"/>
</dbReference>
<feature type="region of interest" description="Disordered" evidence="9">
    <location>
        <begin position="287"/>
        <end position="315"/>
    </location>
</feature>
<comment type="caution">
    <text evidence="12">The sequence shown here is derived from an EMBL/GenBank/DDBJ whole genome shotgun (WGS) entry which is preliminary data.</text>
</comment>
<gene>
    <name evidence="12" type="ORF">ACFO8L_04465</name>
</gene>
<reference evidence="13" key="1">
    <citation type="journal article" date="2019" name="Int. J. Syst. Evol. Microbiol.">
        <title>The Global Catalogue of Microorganisms (GCM) 10K type strain sequencing project: providing services to taxonomists for standard genome sequencing and annotation.</title>
        <authorList>
            <consortium name="The Broad Institute Genomics Platform"/>
            <consortium name="The Broad Institute Genome Sequencing Center for Infectious Disease"/>
            <person name="Wu L."/>
            <person name="Ma J."/>
        </authorList>
    </citation>
    <scope>NUCLEOTIDE SEQUENCE [LARGE SCALE GENOMIC DNA]</scope>
    <source>
        <strain evidence="13">CCUG 49560</strain>
    </source>
</reference>
<dbReference type="InterPro" id="IPR050482">
    <property type="entry name" value="Sensor_HK_TwoCompSys"/>
</dbReference>
<organism evidence="12 13">
    <name type="scientific">Sphaerisporangium corydalis</name>
    <dbReference type="NCBI Taxonomy" id="1441875"/>
    <lineage>
        <taxon>Bacteria</taxon>
        <taxon>Bacillati</taxon>
        <taxon>Actinomycetota</taxon>
        <taxon>Actinomycetes</taxon>
        <taxon>Streptosporangiales</taxon>
        <taxon>Streptosporangiaceae</taxon>
        <taxon>Sphaerisporangium</taxon>
    </lineage>
</organism>
<keyword evidence="13" id="KW-1185">Reference proteome</keyword>
<dbReference type="InterPro" id="IPR011712">
    <property type="entry name" value="Sig_transdc_His_kin_sub3_dim/P"/>
</dbReference>
<evidence type="ECO:0000256" key="2">
    <source>
        <dbReference type="ARBA" id="ARBA00012438"/>
    </source>
</evidence>
<keyword evidence="10" id="KW-0472">Membrane</keyword>
<dbReference type="InterPro" id="IPR036890">
    <property type="entry name" value="HATPase_C_sf"/>
</dbReference>
<keyword evidence="10" id="KW-1133">Transmembrane helix</keyword>
<feature type="transmembrane region" description="Helical" evidence="10">
    <location>
        <begin position="20"/>
        <end position="40"/>
    </location>
</feature>
<feature type="transmembrane region" description="Helical" evidence="10">
    <location>
        <begin position="109"/>
        <end position="133"/>
    </location>
</feature>
<evidence type="ECO:0000256" key="10">
    <source>
        <dbReference type="SAM" id="Phobius"/>
    </source>
</evidence>
<keyword evidence="5" id="KW-0547">Nucleotide-binding</keyword>
<dbReference type="CDD" id="cd16917">
    <property type="entry name" value="HATPase_UhpB-NarQ-NarX-like"/>
    <property type="match status" value="1"/>
</dbReference>
<evidence type="ECO:0000256" key="5">
    <source>
        <dbReference type="ARBA" id="ARBA00022741"/>
    </source>
</evidence>
<evidence type="ECO:0000256" key="6">
    <source>
        <dbReference type="ARBA" id="ARBA00022777"/>
    </source>
</evidence>
<evidence type="ECO:0000313" key="12">
    <source>
        <dbReference type="EMBL" id="MFC4585311.1"/>
    </source>
</evidence>
<keyword evidence="4" id="KW-0808">Transferase</keyword>